<dbReference type="STRING" id="1447875.A0A2B7XZN6"/>
<feature type="compositionally biased region" description="Basic and acidic residues" evidence="1">
    <location>
        <begin position="385"/>
        <end position="429"/>
    </location>
</feature>
<comment type="caution">
    <text evidence="2">The sequence shown here is derived from an EMBL/GenBank/DDBJ whole genome shotgun (WGS) entry which is preliminary data.</text>
</comment>
<feature type="compositionally biased region" description="Polar residues" evidence="1">
    <location>
        <begin position="212"/>
        <end position="272"/>
    </location>
</feature>
<organism evidence="2 3">
    <name type="scientific">Helicocarpus griseus UAMH5409</name>
    <dbReference type="NCBI Taxonomy" id="1447875"/>
    <lineage>
        <taxon>Eukaryota</taxon>
        <taxon>Fungi</taxon>
        <taxon>Dikarya</taxon>
        <taxon>Ascomycota</taxon>
        <taxon>Pezizomycotina</taxon>
        <taxon>Eurotiomycetes</taxon>
        <taxon>Eurotiomycetidae</taxon>
        <taxon>Onygenales</taxon>
        <taxon>Ajellomycetaceae</taxon>
        <taxon>Helicocarpus</taxon>
    </lineage>
</organism>
<protein>
    <submittedName>
        <fullName evidence="2">Uncharacterized protein</fullName>
    </submittedName>
</protein>
<dbReference type="OrthoDB" id="4204700at2759"/>
<reference evidence="2 3" key="1">
    <citation type="submission" date="2017-10" db="EMBL/GenBank/DDBJ databases">
        <title>Comparative genomics in systemic dimorphic fungi from Ajellomycetaceae.</title>
        <authorList>
            <person name="Munoz J.F."/>
            <person name="Mcewen J.G."/>
            <person name="Clay O.K."/>
            <person name="Cuomo C.A."/>
        </authorList>
    </citation>
    <scope>NUCLEOTIDE SEQUENCE [LARGE SCALE GENOMIC DNA]</scope>
    <source>
        <strain evidence="2 3">UAMH5409</strain>
    </source>
</reference>
<sequence>MPEANGFGSAGTDSGDSDSFSQNSIPSLREFPGRIEIPPYGLGKGLVYMRTRASYEEHMAKFIGQQIRFGMAQVSRPLTQQETDCFVDQAINLSVKPRVGFCLGFLAGSVLLFRPYFKDFRKLSADIRVGLQGRLLWRLFIPVLCTDGGYEIGKVVGVVQSARNTASDPRLTQFRQDRGQDVEEIRKRILNAGLGRSPHPRPQRAPAPQTTSNQDDASPTAGFESNNYGDSMYSSGQYGSSNDNDVLPSRDSQIMAQVNSQQWGTSRPQQENRWGAPRQGHSGSRSDSQDVFDLDSPASEAPTPVTRPRSSGSAWDRLRRSPPSSPTPASNPQKDPFYDSSPADTPSTSSSTSSGSSWDRIRSSSGFPSTPFQTQSEQWPQAQQDSHDESTQRAKDKAQREFDSLLEKERQNPGDGDGYNRDKGTWGKW</sequence>
<accession>A0A2B7XZN6</accession>
<feature type="region of interest" description="Disordered" evidence="1">
    <location>
        <begin position="190"/>
        <end position="429"/>
    </location>
</feature>
<dbReference type="AlphaFoldDB" id="A0A2B7XZN6"/>
<name>A0A2B7XZN6_9EURO</name>
<keyword evidence="3" id="KW-1185">Reference proteome</keyword>
<feature type="compositionally biased region" description="Low complexity" evidence="1">
    <location>
        <begin position="339"/>
        <end position="366"/>
    </location>
</feature>
<feature type="compositionally biased region" description="Low complexity" evidence="1">
    <location>
        <begin position="1"/>
        <end position="21"/>
    </location>
</feature>
<dbReference type="Proteomes" id="UP000223968">
    <property type="component" value="Unassembled WGS sequence"/>
</dbReference>
<gene>
    <name evidence="2" type="ORF">AJ79_02983</name>
</gene>
<proteinExistence type="predicted"/>
<evidence type="ECO:0000313" key="3">
    <source>
        <dbReference type="Proteomes" id="UP000223968"/>
    </source>
</evidence>
<feature type="region of interest" description="Disordered" evidence="1">
    <location>
        <begin position="1"/>
        <end position="23"/>
    </location>
</feature>
<feature type="compositionally biased region" description="Polar residues" evidence="1">
    <location>
        <begin position="367"/>
        <end position="384"/>
    </location>
</feature>
<dbReference type="EMBL" id="PDNB01000034">
    <property type="protein sequence ID" value="PGH14490.1"/>
    <property type="molecule type" value="Genomic_DNA"/>
</dbReference>
<evidence type="ECO:0000256" key="1">
    <source>
        <dbReference type="SAM" id="MobiDB-lite"/>
    </source>
</evidence>
<evidence type="ECO:0000313" key="2">
    <source>
        <dbReference type="EMBL" id="PGH14490.1"/>
    </source>
</evidence>